<proteinExistence type="predicted"/>
<organism evidence="1 2">
    <name type="scientific">Phytoactinopolyspora mesophila</name>
    <dbReference type="NCBI Taxonomy" id="2650750"/>
    <lineage>
        <taxon>Bacteria</taxon>
        <taxon>Bacillati</taxon>
        <taxon>Actinomycetota</taxon>
        <taxon>Actinomycetes</taxon>
        <taxon>Jiangellales</taxon>
        <taxon>Jiangellaceae</taxon>
        <taxon>Phytoactinopolyspora</taxon>
    </lineage>
</organism>
<dbReference type="EMBL" id="WLZY01000002">
    <property type="protein sequence ID" value="NDL57188.1"/>
    <property type="molecule type" value="Genomic_DNA"/>
</dbReference>
<dbReference type="AlphaFoldDB" id="A0A7K3M428"/>
<gene>
    <name evidence="1" type="ORF">F7O44_08910</name>
</gene>
<dbReference type="Proteomes" id="UP000460435">
    <property type="component" value="Unassembled WGS sequence"/>
</dbReference>
<evidence type="ECO:0000313" key="1">
    <source>
        <dbReference type="EMBL" id="NDL57188.1"/>
    </source>
</evidence>
<comment type="caution">
    <text evidence="1">The sequence shown here is derived from an EMBL/GenBank/DDBJ whole genome shotgun (WGS) entry which is preliminary data.</text>
</comment>
<keyword evidence="2" id="KW-1185">Reference proteome</keyword>
<reference evidence="1 2" key="1">
    <citation type="submission" date="2019-11" db="EMBL/GenBank/DDBJ databases">
        <authorList>
            <person name="Li X.-J."/>
            <person name="Feng X.-M."/>
        </authorList>
    </citation>
    <scope>NUCLEOTIDE SEQUENCE [LARGE SCALE GENOMIC DNA]</scope>
    <source>
        <strain evidence="1 2">XMNu-373</strain>
    </source>
</reference>
<sequence>MTKRIPAKRRHLASSPFLPQSEPVIEEFALGDRVSHDRYGVGRVTAEETGAVTVDFGSQTVRIASPFHKMARL</sequence>
<name>A0A7K3M428_9ACTN</name>
<dbReference type="RefSeq" id="WP_162449854.1">
    <property type="nucleotide sequence ID" value="NZ_WLZY01000002.1"/>
</dbReference>
<evidence type="ECO:0000313" key="2">
    <source>
        <dbReference type="Proteomes" id="UP000460435"/>
    </source>
</evidence>
<accession>A0A7K3M428</accession>
<protein>
    <submittedName>
        <fullName evidence="1">Uncharacterized protein</fullName>
    </submittedName>
</protein>